<comment type="caution">
    <text evidence="2">The sequence shown here is derived from an EMBL/GenBank/DDBJ whole genome shotgun (WGS) entry which is preliminary data.</text>
</comment>
<evidence type="ECO:0000256" key="1">
    <source>
        <dbReference type="SAM" id="MobiDB-lite"/>
    </source>
</evidence>
<name>A0A8H9L5N0_9DEIO</name>
<accession>A0A8H9L5N0</accession>
<feature type="region of interest" description="Disordered" evidence="1">
    <location>
        <begin position="77"/>
        <end position="98"/>
    </location>
</feature>
<reference evidence="3" key="1">
    <citation type="journal article" date="2019" name="Int. J. Syst. Evol. Microbiol.">
        <title>The Global Catalogue of Microorganisms (GCM) 10K type strain sequencing project: providing services to taxonomists for standard genome sequencing and annotation.</title>
        <authorList>
            <consortium name="The Broad Institute Genomics Platform"/>
            <consortium name="The Broad Institute Genome Sequencing Center for Infectious Disease"/>
            <person name="Wu L."/>
            <person name="Ma J."/>
        </authorList>
    </citation>
    <scope>NUCLEOTIDE SEQUENCE [LARGE SCALE GENOMIC DNA]</scope>
    <source>
        <strain evidence="3">JCM 31047</strain>
    </source>
</reference>
<keyword evidence="3" id="KW-1185">Reference proteome</keyword>
<evidence type="ECO:0000313" key="2">
    <source>
        <dbReference type="EMBL" id="GGM32097.1"/>
    </source>
</evidence>
<dbReference type="AlphaFoldDB" id="A0A8H9L5N0"/>
<organism evidence="2 3">
    <name type="scientific">Deinococcus arenae</name>
    <dbReference type="NCBI Taxonomy" id="1452751"/>
    <lineage>
        <taxon>Bacteria</taxon>
        <taxon>Thermotogati</taxon>
        <taxon>Deinococcota</taxon>
        <taxon>Deinococci</taxon>
        <taxon>Deinococcales</taxon>
        <taxon>Deinococcaceae</taxon>
        <taxon>Deinococcus</taxon>
    </lineage>
</organism>
<gene>
    <name evidence="2" type="ORF">GCM10008956_05350</name>
</gene>
<dbReference type="Proteomes" id="UP000600547">
    <property type="component" value="Unassembled WGS sequence"/>
</dbReference>
<dbReference type="RefSeq" id="WP_162621312.1">
    <property type="nucleotide sequence ID" value="NZ_BMQG01000001.1"/>
</dbReference>
<protein>
    <submittedName>
        <fullName evidence="2">Uncharacterized protein</fullName>
    </submittedName>
</protein>
<dbReference type="EMBL" id="BMQG01000001">
    <property type="protein sequence ID" value="GGM32097.1"/>
    <property type="molecule type" value="Genomic_DNA"/>
</dbReference>
<sequence>MRQAAGQYTGTEVFTPLGLTCTASLTVTSTADTCTCVMPAQPSKLDIAMNLDGQTHSSGRYTASYLGTHNPGTIDFKRQAPGPPGTSHSQRQVTARTRRAAYTNGPVRLPAMAYPLD</sequence>
<evidence type="ECO:0000313" key="3">
    <source>
        <dbReference type="Proteomes" id="UP000600547"/>
    </source>
</evidence>
<proteinExistence type="predicted"/>